<comment type="caution">
    <text evidence="1">The sequence shown here is derived from an EMBL/GenBank/DDBJ whole genome shotgun (WGS) entry which is preliminary data.</text>
</comment>
<accession>A0A2J6X6V8</accession>
<protein>
    <submittedName>
        <fullName evidence="1">Uncharacterized protein</fullName>
    </submittedName>
</protein>
<dbReference type="AlphaFoldDB" id="A0A2J6X6V8"/>
<sequence length="62" mass="7091">MRFCGKKVKIICAKVDLLNALYSGVEDFLASRNELKFSDSANSDLHLAIEKLKELKSRNKKY</sequence>
<evidence type="ECO:0000313" key="2">
    <source>
        <dbReference type="Proteomes" id="UP000236910"/>
    </source>
</evidence>
<proteinExistence type="predicted"/>
<reference evidence="1 2" key="1">
    <citation type="submission" date="2018-01" db="EMBL/GenBank/DDBJ databases">
        <title>Metagenomic assembled genomes from two thermal pools in the Uzon Caldera, Kamchatka, Russia.</title>
        <authorList>
            <person name="Wilkins L."/>
            <person name="Ettinger C."/>
        </authorList>
    </citation>
    <scope>NUCLEOTIDE SEQUENCE [LARGE SCALE GENOMIC DNA]</scope>
    <source>
        <strain evidence="1">ARK-10</strain>
    </source>
</reference>
<evidence type="ECO:0000313" key="1">
    <source>
        <dbReference type="EMBL" id="PMP82611.1"/>
    </source>
</evidence>
<name>A0A2J6X6V8_9BACT</name>
<dbReference type="Proteomes" id="UP000236910">
    <property type="component" value="Unassembled WGS sequence"/>
</dbReference>
<gene>
    <name evidence="1" type="ORF">C0175_03300</name>
</gene>
<dbReference type="EMBL" id="PNIX01000191">
    <property type="protein sequence ID" value="PMP82611.1"/>
    <property type="molecule type" value="Genomic_DNA"/>
</dbReference>
<organism evidence="1 2">
    <name type="scientific">Caldisericum exile</name>
    <dbReference type="NCBI Taxonomy" id="693075"/>
    <lineage>
        <taxon>Bacteria</taxon>
        <taxon>Pseudomonadati</taxon>
        <taxon>Caldisericota/Cryosericota group</taxon>
        <taxon>Caldisericota</taxon>
        <taxon>Caldisericia</taxon>
        <taxon>Caldisericales</taxon>
        <taxon>Caldisericaceae</taxon>
        <taxon>Caldisericum</taxon>
    </lineage>
</organism>